<name>A0A345T6H8_9ACTN</name>
<sequence>MLTALQAALAAEHAAVYGYGVVGAHLTGSRLTTARAAYAAHQAHRDALQRELTARHTTPTPAAPGYQLPFPVTDPASAVQLATLLEDRLTAVHADLVTAATGDLRRTAADALREAAVRAARWRGHPTGPAFPGLPERTATPTPTAPTPTPQ</sequence>
<dbReference type="EMBL" id="CP031264">
    <property type="protein sequence ID" value="AXI81583.1"/>
    <property type="molecule type" value="Genomic_DNA"/>
</dbReference>
<dbReference type="Gene3D" id="1.20.1260.10">
    <property type="match status" value="1"/>
</dbReference>
<keyword evidence="4" id="KW-1185">Reference proteome</keyword>
<dbReference type="InterPro" id="IPR029447">
    <property type="entry name" value="DUF4439"/>
</dbReference>
<dbReference type="Pfam" id="PF14530">
    <property type="entry name" value="DUF4439"/>
    <property type="match status" value="1"/>
</dbReference>
<reference evidence="4" key="1">
    <citation type="submission" date="2018-07" db="EMBL/GenBank/DDBJ databases">
        <title>Streptacidiphilus bronchialis DSM 106435 chromosome.</title>
        <authorList>
            <person name="Batra D."/>
            <person name="Gulvik C.A."/>
        </authorList>
    </citation>
    <scope>NUCLEOTIDE SEQUENCE [LARGE SCALE GENOMIC DNA]</scope>
    <source>
        <strain evidence="4">DSM 106435</strain>
    </source>
</reference>
<dbReference type="InterPro" id="IPR009078">
    <property type="entry name" value="Ferritin-like_SF"/>
</dbReference>
<gene>
    <name evidence="3" type="ORF">C7M71_021905</name>
</gene>
<protein>
    <submittedName>
        <fullName evidence="3">DUF4439 domain-containing protein</fullName>
    </submittedName>
</protein>
<dbReference type="AlphaFoldDB" id="A0A345T6H8"/>
<feature type="domain" description="DUF4439" evidence="2">
    <location>
        <begin position="4"/>
        <end position="136"/>
    </location>
</feature>
<organism evidence="3 4">
    <name type="scientific">Peterkaempfera bronchialis</name>
    <dbReference type="NCBI Taxonomy" id="2126346"/>
    <lineage>
        <taxon>Bacteria</taxon>
        <taxon>Bacillati</taxon>
        <taxon>Actinomycetota</taxon>
        <taxon>Actinomycetes</taxon>
        <taxon>Kitasatosporales</taxon>
        <taxon>Streptomycetaceae</taxon>
        <taxon>Peterkaempfera</taxon>
    </lineage>
</organism>
<accession>A0A345T6H8</accession>
<dbReference type="Proteomes" id="UP000249340">
    <property type="component" value="Chromosome"/>
</dbReference>
<evidence type="ECO:0000313" key="3">
    <source>
        <dbReference type="EMBL" id="AXI81583.1"/>
    </source>
</evidence>
<dbReference type="OrthoDB" id="3855078at2"/>
<dbReference type="InterPro" id="IPR012347">
    <property type="entry name" value="Ferritin-like"/>
</dbReference>
<dbReference type="KEGG" id="stri:C7M71_021905"/>
<proteinExistence type="predicted"/>
<dbReference type="SUPFAM" id="SSF47240">
    <property type="entry name" value="Ferritin-like"/>
    <property type="match status" value="1"/>
</dbReference>
<evidence type="ECO:0000256" key="1">
    <source>
        <dbReference type="SAM" id="MobiDB-lite"/>
    </source>
</evidence>
<evidence type="ECO:0000259" key="2">
    <source>
        <dbReference type="Pfam" id="PF14530"/>
    </source>
</evidence>
<feature type="region of interest" description="Disordered" evidence="1">
    <location>
        <begin position="123"/>
        <end position="151"/>
    </location>
</feature>
<evidence type="ECO:0000313" key="4">
    <source>
        <dbReference type="Proteomes" id="UP000249340"/>
    </source>
</evidence>